<dbReference type="Proteomes" id="UP000515135">
    <property type="component" value="Unplaced"/>
</dbReference>
<dbReference type="KEGG" id="bbel:109462832"/>
<dbReference type="PANTHER" id="PTHR46791">
    <property type="entry name" value="EXPRESSED PROTEIN"/>
    <property type="match status" value="1"/>
</dbReference>
<name>A0A6P4Y8A5_BRABE</name>
<dbReference type="AlphaFoldDB" id="A0A6P4Y8A5"/>
<dbReference type="InterPro" id="IPR058913">
    <property type="entry name" value="Integrase_dom_put"/>
</dbReference>
<dbReference type="Gene3D" id="1.10.10.60">
    <property type="entry name" value="Homeodomain-like"/>
    <property type="match status" value="1"/>
</dbReference>
<dbReference type="GO" id="GO:0003676">
    <property type="term" value="F:nucleic acid binding"/>
    <property type="evidence" value="ECO:0007669"/>
    <property type="project" value="InterPro"/>
</dbReference>
<dbReference type="PANTHER" id="PTHR46791:SF7">
    <property type="entry name" value="INTEGRASE CATALYTIC DOMAIN-CONTAINING PROTEIN"/>
    <property type="match status" value="1"/>
</dbReference>
<evidence type="ECO:0000313" key="2">
    <source>
        <dbReference type="Proteomes" id="UP000515135"/>
    </source>
</evidence>
<proteinExistence type="predicted"/>
<evidence type="ECO:0000313" key="3">
    <source>
        <dbReference type="RefSeq" id="XP_019615027.1"/>
    </source>
</evidence>
<dbReference type="Gene3D" id="3.30.420.10">
    <property type="entry name" value="Ribonuclease H-like superfamily/Ribonuclease H"/>
    <property type="match status" value="1"/>
</dbReference>
<gene>
    <name evidence="3" type="primary">LOC109462832</name>
</gene>
<dbReference type="Pfam" id="PF24764">
    <property type="entry name" value="rva_4"/>
    <property type="match status" value="1"/>
</dbReference>
<dbReference type="RefSeq" id="XP_019615027.1">
    <property type="nucleotide sequence ID" value="XM_019759468.1"/>
</dbReference>
<dbReference type="InterPro" id="IPR036397">
    <property type="entry name" value="RNaseH_sf"/>
</dbReference>
<reference evidence="3" key="1">
    <citation type="submission" date="2025-08" db="UniProtKB">
        <authorList>
            <consortium name="RefSeq"/>
        </authorList>
    </citation>
    <scope>IDENTIFICATION</scope>
    <source>
        <tissue evidence="3">Gonad</tissue>
    </source>
</reference>
<feature type="domain" description="Integrase core" evidence="1">
    <location>
        <begin position="250"/>
        <end position="440"/>
    </location>
</feature>
<dbReference type="OrthoDB" id="7689536at2759"/>
<dbReference type="GeneID" id="109462832"/>
<dbReference type="InterPro" id="IPR012337">
    <property type="entry name" value="RNaseH-like_sf"/>
</dbReference>
<organism evidence="2 3">
    <name type="scientific">Branchiostoma belcheri</name>
    <name type="common">Amphioxus</name>
    <dbReference type="NCBI Taxonomy" id="7741"/>
    <lineage>
        <taxon>Eukaryota</taxon>
        <taxon>Metazoa</taxon>
        <taxon>Chordata</taxon>
        <taxon>Cephalochordata</taxon>
        <taxon>Leptocardii</taxon>
        <taxon>Amphioxiformes</taxon>
        <taxon>Branchiostomatidae</taxon>
        <taxon>Branchiostoma</taxon>
    </lineage>
</organism>
<accession>A0A6P4Y8A5</accession>
<sequence>MASSTRNGAERNWNTFISHLDGLLKDCRRRRDTTDIAEVNVFIERILVLTTNATKLERACRTLPLHDDFRVEVLQIARELRLLLKEWNDKRVSILTSNEGSQRAKVAETFTPVPSLTGDGPGRPRKDIDLDDVLHHIIHLDYTVTDLSEKYNVHRSTIYRRLKENHIDLKNERYTTGNLSQSDLQELVREAKDNLGFHQMGQKVMLGYLRSTGVRAKREEVREACRAVDPVGTALRHPLFRSKITSHAAYSTPHAQYLWHIDGVEKLSMYAIYSTSVVDGHSKKVMAVNVAGAKKPHHVFKAFYTAFTLYGIPSMVRVDHGYENKHVKDFMDAYHQREACIAGESIRNQPVERWHINEETYCLFTFRDIFESLEEEGHLDRDNRTDLMLLHYAFLPRINFIMAATIKTWNSHKNRSLKHKTLDRVWEDSVNAAGNENKTAIKNIPPPKCSQKYDVQVDMSDFESLYENVKEDDLTDPRVATMPVALKEYLDQHLHDQDNYDNDNGRSKFLSAKNLTRQWIQSL</sequence>
<protein>
    <submittedName>
        <fullName evidence="3">Uncharacterized protein LOC109462832</fullName>
    </submittedName>
</protein>
<evidence type="ECO:0000259" key="1">
    <source>
        <dbReference type="Pfam" id="PF24764"/>
    </source>
</evidence>
<dbReference type="SUPFAM" id="SSF53098">
    <property type="entry name" value="Ribonuclease H-like"/>
    <property type="match status" value="1"/>
</dbReference>
<keyword evidence="2" id="KW-1185">Reference proteome</keyword>